<dbReference type="Pfam" id="PF00589">
    <property type="entry name" value="Phage_integrase"/>
    <property type="match status" value="1"/>
</dbReference>
<keyword evidence="1" id="KW-0233">DNA recombination</keyword>
<dbReference type="InterPro" id="IPR011010">
    <property type="entry name" value="DNA_brk_join_enz"/>
</dbReference>
<sequence length="343" mass="38534">MRIPIYTVDFCDKCGFKRIAKKLQRSWPSVIPLMLSSAQEILSRGFGYRDLHDLRQSSDKFDRLAPVPTQSEVRDGISTSIFVFCRSREITDIDENDVAHLVTLLPLQELSVYQHVGQGETLPLSGEELLKPSEGHRRAQSPVTHRRRTEHVDQPNSVDTNRNHTSRPLELISLDGLKSLWEVVLRRGSFRDQSLFAILLQGIRPHEVRATKAHDISSYNSHTLIRLYSSKAPEREFNVGLPPSSGASIARYIRNAGLSENDYLFPSASNATLPMRADEMNKIIVSYLHEALGNDAQMSAHKIRQSVAAIAFEACGLSLSQVKSHLSHHGIPPYLIGQKKPKE</sequence>
<proteinExistence type="predicted"/>
<protein>
    <submittedName>
        <fullName evidence="4">Tyrosine-type recombinase/integrase</fullName>
    </submittedName>
</protein>
<keyword evidence="5" id="KW-1185">Reference proteome</keyword>
<dbReference type="InterPro" id="IPR013762">
    <property type="entry name" value="Integrase-like_cat_sf"/>
</dbReference>
<gene>
    <name evidence="4" type="ORF">L9059_16135</name>
</gene>
<reference evidence="4 5" key="1">
    <citation type="submission" date="2022-02" db="EMBL/GenBank/DDBJ databases">
        <title>Comparative genomics of the first Antarctic Pseudomonas spp. capable of biotransforming 2,4,6-Trinitrotoluene.</title>
        <authorList>
            <person name="Cabrera M.A."/>
            <person name="Marquez S.L."/>
            <person name="Perez-Donoso J.M."/>
        </authorList>
    </citation>
    <scope>NUCLEOTIDE SEQUENCE [LARGE SCALE GENOMIC DNA]</scope>
    <source>
        <strain evidence="4 5">TNT19</strain>
    </source>
</reference>
<feature type="region of interest" description="Disordered" evidence="2">
    <location>
        <begin position="133"/>
        <end position="164"/>
    </location>
</feature>
<dbReference type="EMBL" id="JAKNRW010000012">
    <property type="protein sequence ID" value="MCK1791692.1"/>
    <property type="molecule type" value="Genomic_DNA"/>
</dbReference>
<evidence type="ECO:0000313" key="4">
    <source>
        <dbReference type="EMBL" id="MCK1791692.1"/>
    </source>
</evidence>
<organism evidence="4 5">
    <name type="scientific">Pseudomonas violetae</name>
    <dbReference type="NCBI Taxonomy" id="2915813"/>
    <lineage>
        <taxon>Bacteria</taxon>
        <taxon>Pseudomonadati</taxon>
        <taxon>Pseudomonadota</taxon>
        <taxon>Gammaproteobacteria</taxon>
        <taxon>Pseudomonadales</taxon>
        <taxon>Pseudomonadaceae</taxon>
        <taxon>Pseudomonas</taxon>
    </lineage>
</organism>
<dbReference type="SUPFAM" id="SSF56349">
    <property type="entry name" value="DNA breaking-rejoining enzymes"/>
    <property type="match status" value="1"/>
</dbReference>
<evidence type="ECO:0000259" key="3">
    <source>
        <dbReference type="Pfam" id="PF00589"/>
    </source>
</evidence>
<accession>A0ABT0F106</accession>
<evidence type="ECO:0000256" key="1">
    <source>
        <dbReference type="ARBA" id="ARBA00023172"/>
    </source>
</evidence>
<name>A0ABT0F106_9PSED</name>
<dbReference type="Gene3D" id="1.10.443.10">
    <property type="entry name" value="Intergrase catalytic core"/>
    <property type="match status" value="1"/>
</dbReference>
<dbReference type="InterPro" id="IPR002104">
    <property type="entry name" value="Integrase_catalytic"/>
</dbReference>
<dbReference type="Proteomes" id="UP001299876">
    <property type="component" value="Unassembled WGS sequence"/>
</dbReference>
<dbReference type="RefSeq" id="WP_247291990.1">
    <property type="nucleotide sequence ID" value="NZ_JAKNRW010000012.1"/>
</dbReference>
<evidence type="ECO:0000256" key="2">
    <source>
        <dbReference type="SAM" id="MobiDB-lite"/>
    </source>
</evidence>
<feature type="domain" description="Tyr recombinase" evidence="3">
    <location>
        <begin position="187"/>
        <end position="329"/>
    </location>
</feature>
<evidence type="ECO:0000313" key="5">
    <source>
        <dbReference type="Proteomes" id="UP001299876"/>
    </source>
</evidence>
<comment type="caution">
    <text evidence="4">The sequence shown here is derived from an EMBL/GenBank/DDBJ whole genome shotgun (WGS) entry which is preliminary data.</text>
</comment>